<gene>
    <name evidence="2" type="ORF">EHF_0905</name>
</gene>
<dbReference type="EMBL" id="CP007474">
    <property type="protein sequence ID" value="AHX04545.1"/>
    <property type="molecule type" value="Genomic_DNA"/>
</dbReference>
<keyword evidence="1" id="KW-0812">Transmembrane</keyword>
<dbReference type="Proteomes" id="UP000023762">
    <property type="component" value="Chromosome"/>
</dbReference>
<dbReference type="OrthoDB" id="9977629at2"/>
<dbReference type="RefSeq" id="WP_044195521.1">
    <property type="nucleotide sequence ID" value="NZ_CP007474.1"/>
</dbReference>
<accession>X5H3A0</accession>
<feature type="transmembrane region" description="Helical" evidence="1">
    <location>
        <begin position="63"/>
        <end position="85"/>
    </location>
</feature>
<sequence>MRILKVIPDRLSSVGKYVISDNSKKSLTRQLFLLNFRINVVLVIHMLFLIILFDVTCLQKKPLYVVLTTLGLVAISSIALIYLLCRRYVISKKKNEVDFEVMSSDIESLRSLPQEYESFENLLNATDYLEKKNRLESIKQEDLLTNNGVNNIADLGVKIEKNIQDLMKHYRHRMLEVCRELKDIESDISRVTKLPISDPNFFTRNEETLKVLLETRKLISKQRYEIDILAKSYYERILTIITTVIRMIKSSQENDVSSLFDKDSSTLKELNAVLIKAESMFQKLNKQEVKCPSFEELYSIVCFIKSFISSTLYIPKKDMVEEVESVVKEKAKQIQKVMKSIFSAFNDHDHDVVNQENDETLLKKNISEKDTVLVAQLLKLQDVMLKLCFVQLERLHSISTASSIDCDINVATSDVVVGRLQNVSFYDTLSK</sequence>
<reference evidence="2 3" key="1">
    <citation type="submission" date="2014-03" db="EMBL/GenBank/DDBJ databases">
        <title>Sequencing and Comparison of Genomes and Transcriptome Profiles of Human Ehrlichiosis Agents.</title>
        <authorList>
            <person name="Lin M."/>
            <person name="Daugherty S.C."/>
            <person name="Nagaraj S."/>
            <person name="Cheng Z."/>
            <person name="Xiong Q."/>
            <person name="Lin F.-Y."/>
            <person name="Sengamalay N."/>
            <person name="Ott S."/>
            <person name="Godinez A."/>
            <person name="Tallon L.J."/>
            <person name="Sadzewicz L."/>
            <person name="Fraser C.M."/>
            <person name="Dunning Hotopp J.C."/>
            <person name="Rikihisa Y."/>
        </authorList>
    </citation>
    <scope>NUCLEOTIDE SEQUENCE [LARGE SCALE GENOMIC DNA]</scope>
    <source>
        <strain evidence="2 3">HF</strain>
    </source>
</reference>
<evidence type="ECO:0000256" key="1">
    <source>
        <dbReference type="SAM" id="Phobius"/>
    </source>
</evidence>
<keyword evidence="1" id="KW-0472">Membrane</keyword>
<keyword evidence="1" id="KW-1133">Transmembrane helix</keyword>
<dbReference type="STRING" id="391036.EHF_0905"/>
<keyword evidence="3" id="KW-1185">Reference proteome</keyword>
<dbReference type="HOGENOM" id="CLU_635752_0_0_5"/>
<evidence type="ECO:0000313" key="2">
    <source>
        <dbReference type="EMBL" id="AHX04545.1"/>
    </source>
</evidence>
<dbReference type="AlphaFoldDB" id="X5H3A0"/>
<feature type="transmembrane region" description="Helical" evidence="1">
    <location>
        <begin position="31"/>
        <end position="51"/>
    </location>
</feature>
<name>X5H3A0_9RICK</name>
<evidence type="ECO:0000313" key="3">
    <source>
        <dbReference type="Proteomes" id="UP000023762"/>
    </source>
</evidence>
<protein>
    <submittedName>
        <fullName evidence="2">Uncharacterized protein</fullName>
    </submittedName>
</protein>
<organism evidence="2 3">
    <name type="scientific">Ehrlichia japonica</name>
    <dbReference type="NCBI Taxonomy" id="391036"/>
    <lineage>
        <taxon>Bacteria</taxon>
        <taxon>Pseudomonadati</taxon>
        <taxon>Pseudomonadota</taxon>
        <taxon>Alphaproteobacteria</taxon>
        <taxon>Rickettsiales</taxon>
        <taxon>Anaplasmataceae</taxon>
        <taxon>Ehrlichia</taxon>
    </lineage>
</organism>
<proteinExistence type="predicted"/>
<dbReference type="KEGG" id="ehh:EHF_0905"/>